<dbReference type="NCBIfam" id="NF005560">
    <property type="entry name" value="PRK07233.1"/>
    <property type="match status" value="1"/>
</dbReference>
<dbReference type="OrthoDB" id="9803192at2"/>
<dbReference type="InterPro" id="IPR002937">
    <property type="entry name" value="Amino_oxidase"/>
</dbReference>
<dbReference type="Gene3D" id="3.50.50.60">
    <property type="entry name" value="FAD/NAD(P)-binding domain"/>
    <property type="match status" value="1"/>
</dbReference>
<dbReference type="PANTHER" id="PTHR42923:SF46">
    <property type="entry name" value="AMINE OXIDASE"/>
    <property type="match status" value="1"/>
</dbReference>
<keyword evidence="3" id="KW-1185">Reference proteome</keyword>
<accession>A0A1Y6K6U0</accession>
<dbReference type="EMBL" id="LT859958">
    <property type="protein sequence ID" value="SMX55353.1"/>
    <property type="molecule type" value="Genomic_DNA"/>
</dbReference>
<dbReference type="AlphaFoldDB" id="A0A1Y6K6U0"/>
<dbReference type="InterPro" id="IPR036188">
    <property type="entry name" value="FAD/NAD-bd_sf"/>
</dbReference>
<evidence type="ECO:0000313" key="2">
    <source>
        <dbReference type="EMBL" id="SMX55353.1"/>
    </source>
</evidence>
<proteinExistence type="predicted"/>
<dbReference type="SUPFAM" id="SSF51905">
    <property type="entry name" value="FAD/NAD(P)-binding domain"/>
    <property type="match status" value="1"/>
</dbReference>
<dbReference type="PANTHER" id="PTHR42923">
    <property type="entry name" value="PROTOPORPHYRINOGEN OXIDASE"/>
    <property type="match status" value="1"/>
</dbReference>
<gene>
    <name evidence="2" type="ORF">CFX1CAM_2288</name>
</gene>
<dbReference type="Proteomes" id="UP000195514">
    <property type="component" value="Chromosome I"/>
</dbReference>
<dbReference type="RefSeq" id="WP_087863196.1">
    <property type="nucleotide sequence ID" value="NZ_LT859958.1"/>
</dbReference>
<dbReference type="GO" id="GO:0016491">
    <property type="term" value="F:oxidoreductase activity"/>
    <property type="evidence" value="ECO:0007669"/>
    <property type="project" value="InterPro"/>
</dbReference>
<evidence type="ECO:0000313" key="3">
    <source>
        <dbReference type="Proteomes" id="UP000195514"/>
    </source>
</evidence>
<feature type="domain" description="Amine oxidase" evidence="1">
    <location>
        <begin position="15"/>
        <end position="433"/>
    </location>
</feature>
<name>A0A1Y6K6U0_9CHLR</name>
<reference evidence="3" key="1">
    <citation type="submission" date="2017-05" db="EMBL/GenBank/DDBJ databases">
        <authorList>
            <person name="Kirkegaard R."/>
            <person name="Mcilroy J S."/>
        </authorList>
    </citation>
    <scope>NUCLEOTIDE SEQUENCE [LARGE SCALE GENOMIC DNA]</scope>
</reference>
<dbReference type="InterPro" id="IPR050464">
    <property type="entry name" value="Zeta_carotene_desat/Oxidored"/>
</dbReference>
<organism evidence="2 3">
    <name type="scientific">Candidatus Brevifilum fermentans</name>
    <dbReference type="NCBI Taxonomy" id="1986204"/>
    <lineage>
        <taxon>Bacteria</taxon>
        <taxon>Bacillati</taxon>
        <taxon>Chloroflexota</taxon>
        <taxon>Anaerolineae</taxon>
        <taxon>Anaerolineales</taxon>
        <taxon>Anaerolineaceae</taxon>
        <taxon>Candidatus Brevifilum</taxon>
    </lineage>
</organism>
<dbReference type="Pfam" id="PF01593">
    <property type="entry name" value="Amino_oxidase"/>
    <property type="match status" value="1"/>
</dbReference>
<sequence length="439" mass="49682">MHVRQDNIAVIGGGIGGLSAAYDLVRAGKRVTLFEAADAVGGLAAGFKEPHWDWSVERYYHHWFQSDQHMLGLIDELGWMDQVLFPRPVTVMYHQGKFYPFDSILAALRYPGLGWGINKVRFGLVGLYLRLTNNWQALEKTTVDAWMRKWAGDKVYTTMWEPMMIGKFGEEYASVVNMAWFWARLHARTTRLGTFTGGFQVFCDRLADHLRALGVGIHLNTPVSAINPRGEGQLSVSLEDGSNSTFDQVLFTTSPGLLARLAPDLPRDYLAGLLSLKSMGAVVMTLSLKHQLSKEGYYWFNLPKSSGFPFLSLVEHTNYLSPAYFGGDHIVYVGDYLPVDHEYFQLSQTELEARFIPQLAHFNPDFSPDWVKRTWLSRTRYAQPVPLVNHSKNIPAIRTPIQGLYFASMSQVYPWDRGTNFAVEIGRRAARMMIADKSP</sequence>
<protein>
    <submittedName>
        <fullName evidence="2">Putative oxidoreductase</fullName>
    </submittedName>
</protein>
<dbReference type="KEGG" id="abat:CFX1CAM_2288"/>
<dbReference type="PRINTS" id="PR00419">
    <property type="entry name" value="ADXRDTASE"/>
</dbReference>
<evidence type="ECO:0000259" key="1">
    <source>
        <dbReference type="Pfam" id="PF01593"/>
    </source>
</evidence>